<keyword evidence="2" id="KW-1185">Reference proteome</keyword>
<comment type="caution">
    <text evidence="1">The sequence shown here is derived from an EMBL/GenBank/DDBJ whole genome shotgun (WGS) entry which is preliminary data.</text>
</comment>
<organism evidence="1 2">
    <name type="scientific">Penstemon smallii</name>
    <dbReference type="NCBI Taxonomy" id="265156"/>
    <lineage>
        <taxon>Eukaryota</taxon>
        <taxon>Viridiplantae</taxon>
        <taxon>Streptophyta</taxon>
        <taxon>Embryophyta</taxon>
        <taxon>Tracheophyta</taxon>
        <taxon>Spermatophyta</taxon>
        <taxon>Magnoliopsida</taxon>
        <taxon>eudicotyledons</taxon>
        <taxon>Gunneridae</taxon>
        <taxon>Pentapetalae</taxon>
        <taxon>asterids</taxon>
        <taxon>lamiids</taxon>
        <taxon>Lamiales</taxon>
        <taxon>Plantaginaceae</taxon>
        <taxon>Cheloneae</taxon>
        <taxon>Penstemon</taxon>
    </lineage>
</organism>
<protein>
    <submittedName>
        <fullName evidence="1">Uncharacterized protein</fullName>
    </submittedName>
</protein>
<sequence length="102" mass="11479">MPHNPDVYTTPYHPTGVIWYNATVSKTRQGAYHTIMEALAADPSYSVDKYIHIEAGLYEEWSLGFPRVGDTRSSIPSTPRSLGRMPPLLFLICKNPPVLVFE</sequence>
<evidence type="ECO:0000313" key="2">
    <source>
        <dbReference type="Proteomes" id="UP001634393"/>
    </source>
</evidence>
<reference evidence="1 2" key="1">
    <citation type="submission" date="2024-12" db="EMBL/GenBank/DDBJ databases">
        <title>The unique morphological basis and parallel evolutionary history of personate flowers in Penstemon.</title>
        <authorList>
            <person name="Depatie T.H."/>
            <person name="Wessinger C.A."/>
        </authorList>
    </citation>
    <scope>NUCLEOTIDE SEQUENCE [LARGE SCALE GENOMIC DNA]</scope>
    <source>
        <strain evidence="1">WTNN_2</strain>
        <tissue evidence="1">Leaf</tissue>
    </source>
</reference>
<gene>
    <name evidence="1" type="ORF">ACJIZ3_022627</name>
</gene>
<dbReference type="Proteomes" id="UP001634393">
    <property type="component" value="Unassembled WGS sequence"/>
</dbReference>
<accession>A0ABD3TN32</accession>
<name>A0ABD3TN32_9LAMI</name>
<proteinExistence type="predicted"/>
<dbReference type="AlphaFoldDB" id="A0ABD3TN32"/>
<dbReference type="EMBL" id="JBJXBP010000003">
    <property type="protein sequence ID" value="KAL3838036.1"/>
    <property type="molecule type" value="Genomic_DNA"/>
</dbReference>
<evidence type="ECO:0000313" key="1">
    <source>
        <dbReference type="EMBL" id="KAL3838036.1"/>
    </source>
</evidence>